<evidence type="ECO:0000313" key="2">
    <source>
        <dbReference type="Proteomes" id="UP000256405"/>
    </source>
</evidence>
<protein>
    <submittedName>
        <fullName evidence="1">Uncharacterized protein</fullName>
    </submittedName>
</protein>
<dbReference type="EMBL" id="QUNF01000001">
    <property type="protein sequence ID" value="REG94576.1"/>
    <property type="molecule type" value="Genomic_DNA"/>
</dbReference>
<comment type="caution">
    <text evidence="1">The sequence shown here is derived from an EMBL/GenBank/DDBJ whole genome shotgun (WGS) entry which is preliminary data.</text>
</comment>
<reference evidence="1 2" key="1">
    <citation type="submission" date="2018-08" db="EMBL/GenBank/DDBJ databases">
        <title>Genomic Encyclopedia of Archaeal and Bacterial Type Strains, Phase II (KMG-II): from individual species to whole genera.</title>
        <authorList>
            <person name="Goeker M."/>
        </authorList>
    </citation>
    <scope>NUCLEOTIDE SEQUENCE [LARGE SCALE GENOMIC DNA]</scope>
    <source>
        <strain evidence="1 2">DSM 15986</strain>
    </source>
</reference>
<sequence>MTSSSSSSDLFIQKEAVPNQTTVPISISVLDRFGSIYPQNTRNAGTSVSAKAAKDIILSIVATINKLKE</sequence>
<gene>
    <name evidence="1" type="ORF">C8N25_101409</name>
</gene>
<organism evidence="1 2">
    <name type="scientific">Algoriphagus antarcticus</name>
    <dbReference type="NCBI Taxonomy" id="238540"/>
    <lineage>
        <taxon>Bacteria</taxon>
        <taxon>Pseudomonadati</taxon>
        <taxon>Bacteroidota</taxon>
        <taxon>Cytophagia</taxon>
        <taxon>Cytophagales</taxon>
        <taxon>Cyclobacteriaceae</taxon>
        <taxon>Algoriphagus</taxon>
    </lineage>
</organism>
<keyword evidence="2" id="KW-1185">Reference proteome</keyword>
<dbReference type="Proteomes" id="UP000256405">
    <property type="component" value="Unassembled WGS sequence"/>
</dbReference>
<dbReference type="AlphaFoldDB" id="A0A3E0EC36"/>
<evidence type="ECO:0000313" key="1">
    <source>
        <dbReference type="EMBL" id="REG94576.1"/>
    </source>
</evidence>
<name>A0A3E0EC36_9BACT</name>
<accession>A0A3E0EC36</accession>
<proteinExistence type="predicted"/>